<keyword evidence="4 8" id="KW-0808">Transferase</keyword>
<feature type="binding site" evidence="8">
    <location>
        <position position="105"/>
    </location>
    <ligand>
        <name>S-adenosyl-L-methionine</name>
        <dbReference type="ChEBI" id="CHEBI:59789"/>
    </ligand>
</feature>
<evidence type="ECO:0000256" key="4">
    <source>
        <dbReference type="ARBA" id="ARBA00022679"/>
    </source>
</evidence>
<dbReference type="Proteomes" id="UP000292362">
    <property type="component" value="Unassembled WGS sequence"/>
</dbReference>
<comment type="caution">
    <text evidence="11">The sequence shown here is derived from an EMBL/GenBank/DDBJ whole genome shotgun (WGS) entry which is preliminary data.</text>
</comment>
<evidence type="ECO:0000256" key="9">
    <source>
        <dbReference type="RuleBase" id="RU362106"/>
    </source>
</evidence>
<evidence type="ECO:0000256" key="3">
    <source>
        <dbReference type="ARBA" id="ARBA00022603"/>
    </source>
</evidence>
<sequence>MSNIIYKKKLGQHILKNPGIIDSIIQKSRIKPTDTVLEIGGGTGNLTVKLLEASKKVLCYEKDPRMANELIKRISSNKEYNNKFQLFVGDAIKADFPYFDMCVSNTPYKISSPLIFKLLKYNFNRAVMMFQKEFAERLCAKVGTSSYCRLSVSVQILAKVDIIMKVNKNNFNPPPKVESAVVKIELRHPRPPIDLEEFNKLLRVCFLRKNKTLSGIFKNKSNLNGFLIENCDSNEIQETVISVLEKSGFSDKRASKMDIDDFLLLLLELKKQNINFK</sequence>
<protein>
    <recommendedName>
        <fullName evidence="9">rRNA adenine N(6)-methyltransferase</fullName>
        <ecNumber evidence="9">2.1.1.-</ecNumber>
    </recommendedName>
</protein>
<dbReference type="SUPFAM" id="SSF53335">
    <property type="entry name" value="S-adenosyl-L-methionine-dependent methyltransferases"/>
    <property type="match status" value="1"/>
</dbReference>
<evidence type="ECO:0000256" key="6">
    <source>
        <dbReference type="ARBA" id="ARBA00022884"/>
    </source>
</evidence>
<comment type="similarity">
    <text evidence="8 9">Belongs to the class I-like SAM-binding methyltransferase superfamily. rRNA adenine N(6)-methyltransferase family.</text>
</comment>
<dbReference type="AlphaFoldDB" id="A0A4Q9KUT1"/>
<feature type="binding site" evidence="8">
    <location>
        <position position="90"/>
    </location>
    <ligand>
        <name>S-adenosyl-L-methionine</name>
        <dbReference type="ChEBI" id="CHEBI:59789"/>
    </ligand>
</feature>
<dbReference type="Gene3D" id="3.40.50.150">
    <property type="entry name" value="Vaccinia Virus protein VP39"/>
    <property type="match status" value="1"/>
</dbReference>
<evidence type="ECO:0000256" key="5">
    <source>
        <dbReference type="ARBA" id="ARBA00022691"/>
    </source>
</evidence>
<dbReference type="Gene3D" id="1.10.8.480">
    <property type="match status" value="1"/>
</dbReference>
<gene>
    <name evidence="11" type="ORF">CWI37_1796p0020</name>
    <name evidence="12" type="ORF">CWI38_1817p0020</name>
</gene>
<evidence type="ECO:0000313" key="13">
    <source>
        <dbReference type="Proteomes" id="UP000292282"/>
    </source>
</evidence>
<reference evidence="13 14" key="1">
    <citation type="submission" date="2017-12" db="EMBL/GenBank/DDBJ databases">
        <authorList>
            <person name="Pombert J.-F."/>
            <person name="Haag K.L."/>
            <person name="Ebert D."/>
        </authorList>
    </citation>
    <scope>NUCLEOTIDE SEQUENCE [LARGE SCALE GENOMIC DNA]</scope>
    <source>
        <strain evidence="11">FI-OER-3-3</strain>
        <strain evidence="12">IL-G-3</strain>
    </source>
</reference>
<comment type="function">
    <text evidence="1">Specifically dimethylates two adjacent adenosines in the loop of a conserved hairpin near the 3'-end of 18S rRNA in the 40S particle.</text>
</comment>
<comment type="catalytic activity">
    <reaction evidence="7">
        <text>adenosine(1779)/adenosine(1780) in 18S rRNA + 4 S-adenosyl-L-methionine = N(6)-dimethyladenosine(1779)/N(6)-dimethyladenosine(1780) in 18S rRNA + 4 S-adenosyl-L-homocysteine + 4 H(+)</text>
        <dbReference type="Rhea" id="RHEA:42780"/>
        <dbReference type="Rhea" id="RHEA-COMP:10234"/>
        <dbReference type="Rhea" id="RHEA-COMP:10236"/>
        <dbReference type="ChEBI" id="CHEBI:15378"/>
        <dbReference type="ChEBI" id="CHEBI:57856"/>
        <dbReference type="ChEBI" id="CHEBI:59789"/>
        <dbReference type="ChEBI" id="CHEBI:74411"/>
        <dbReference type="ChEBI" id="CHEBI:74493"/>
        <dbReference type="EC" id="2.1.1.183"/>
    </reaction>
</comment>
<dbReference type="PROSITE" id="PS51689">
    <property type="entry name" value="SAM_RNA_A_N6_MT"/>
    <property type="match status" value="1"/>
</dbReference>
<dbReference type="NCBIfam" id="TIGR00755">
    <property type="entry name" value="ksgA"/>
    <property type="match status" value="1"/>
</dbReference>
<dbReference type="EC" id="2.1.1.-" evidence="9"/>
<keyword evidence="3 8" id="KW-0489">Methyltransferase</keyword>
<accession>A0A4Q9KUT1</accession>
<name>A0A4Q9KUT1_9MICR</name>
<dbReference type="PANTHER" id="PTHR11727">
    <property type="entry name" value="DIMETHYLADENOSINE TRANSFERASE"/>
    <property type="match status" value="1"/>
</dbReference>
<evidence type="ECO:0000313" key="14">
    <source>
        <dbReference type="Proteomes" id="UP000292362"/>
    </source>
</evidence>
<evidence type="ECO:0000256" key="2">
    <source>
        <dbReference type="ARBA" id="ARBA00022552"/>
    </source>
</evidence>
<dbReference type="GO" id="GO:0052909">
    <property type="term" value="F:18S rRNA (adenine(1779)-N(6)/adenine(1780)-N(6))-dimethyltransferase activity"/>
    <property type="evidence" value="ECO:0007669"/>
    <property type="project" value="UniProtKB-EC"/>
</dbReference>
<dbReference type="OrthoDB" id="74991at2759"/>
<dbReference type="GO" id="GO:0003723">
    <property type="term" value="F:RNA binding"/>
    <property type="evidence" value="ECO:0007669"/>
    <property type="project" value="UniProtKB-UniRule"/>
</dbReference>
<dbReference type="CDD" id="cd02440">
    <property type="entry name" value="AdoMet_MTases"/>
    <property type="match status" value="1"/>
</dbReference>
<dbReference type="SMART" id="SM00650">
    <property type="entry name" value="rADc"/>
    <property type="match status" value="1"/>
</dbReference>
<dbReference type="EMBL" id="PITK01001817">
    <property type="protein sequence ID" value="TBU10367.1"/>
    <property type="molecule type" value="Genomic_DNA"/>
</dbReference>
<dbReference type="PANTHER" id="PTHR11727:SF7">
    <property type="entry name" value="DIMETHYLADENOSINE TRANSFERASE-RELATED"/>
    <property type="match status" value="1"/>
</dbReference>
<dbReference type="InterPro" id="IPR011530">
    <property type="entry name" value="rRNA_adenine_dimethylase"/>
</dbReference>
<evidence type="ECO:0000256" key="7">
    <source>
        <dbReference type="ARBA" id="ARBA00049478"/>
    </source>
</evidence>
<dbReference type="STRING" id="1176355.A0A4Q9KUT1"/>
<evidence type="ECO:0000259" key="10">
    <source>
        <dbReference type="SMART" id="SM00650"/>
    </source>
</evidence>
<dbReference type="InterPro" id="IPR029063">
    <property type="entry name" value="SAM-dependent_MTases_sf"/>
</dbReference>
<dbReference type="VEuPathDB" id="MicrosporidiaDB:CWI38_1817p0020"/>
<dbReference type="InterPro" id="IPR001737">
    <property type="entry name" value="KsgA/Erm"/>
</dbReference>
<feature type="binding site" evidence="8">
    <location>
        <position position="40"/>
    </location>
    <ligand>
        <name>S-adenosyl-L-methionine</name>
        <dbReference type="ChEBI" id="CHEBI:59789"/>
    </ligand>
</feature>
<feature type="binding site" evidence="8">
    <location>
        <position position="61"/>
    </location>
    <ligand>
        <name>S-adenosyl-L-methionine</name>
        <dbReference type="ChEBI" id="CHEBI:59789"/>
    </ligand>
</feature>
<keyword evidence="5 8" id="KW-0949">S-adenosyl-L-methionine</keyword>
<evidence type="ECO:0000313" key="12">
    <source>
        <dbReference type="EMBL" id="TBU10367.1"/>
    </source>
</evidence>
<feature type="binding site" evidence="8">
    <location>
        <position position="15"/>
    </location>
    <ligand>
        <name>S-adenosyl-L-methionine</name>
        <dbReference type="ChEBI" id="CHEBI:59789"/>
    </ligand>
</feature>
<dbReference type="InterPro" id="IPR020596">
    <property type="entry name" value="rRNA_Ade_Mease_Trfase_CS"/>
</dbReference>
<evidence type="ECO:0000256" key="1">
    <source>
        <dbReference type="ARBA" id="ARBA00002977"/>
    </source>
</evidence>
<proteinExistence type="inferred from homology"/>
<dbReference type="Pfam" id="PF00398">
    <property type="entry name" value="RrnaAD"/>
    <property type="match status" value="1"/>
</dbReference>
<keyword evidence="2 9" id="KW-0698">rRNA processing</keyword>
<evidence type="ECO:0000256" key="8">
    <source>
        <dbReference type="PROSITE-ProRule" id="PRU01026"/>
    </source>
</evidence>
<feature type="binding site" evidence="8">
    <location>
        <position position="13"/>
    </location>
    <ligand>
        <name>S-adenosyl-L-methionine</name>
        <dbReference type="ChEBI" id="CHEBI:59789"/>
    </ligand>
</feature>
<dbReference type="PROSITE" id="PS01131">
    <property type="entry name" value="RRNA_A_DIMETH"/>
    <property type="match status" value="1"/>
</dbReference>
<organism evidence="11 14">
    <name type="scientific">Hamiltosporidium tvaerminnensis</name>
    <dbReference type="NCBI Taxonomy" id="1176355"/>
    <lineage>
        <taxon>Eukaryota</taxon>
        <taxon>Fungi</taxon>
        <taxon>Fungi incertae sedis</taxon>
        <taxon>Microsporidia</taxon>
        <taxon>Dubosqiidae</taxon>
        <taxon>Hamiltosporidium</taxon>
    </lineage>
</organism>
<dbReference type="InterPro" id="IPR020598">
    <property type="entry name" value="rRNA_Ade_methylase_Trfase_N"/>
</dbReference>
<dbReference type="EMBL" id="PITJ01001796">
    <property type="protein sequence ID" value="TBT98345.1"/>
    <property type="molecule type" value="Genomic_DNA"/>
</dbReference>
<keyword evidence="13" id="KW-1185">Reference proteome</keyword>
<dbReference type="Proteomes" id="UP000292282">
    <property type="component" value="Unassembled WGS sequence"/>
</dbReference>
<keyword evidence="6 8" id="KW-0694">RNA-binding</keyword>
<dbReference type="VEuPathDB" id="MicrosporidiaDB:CWI37_1796p0020"/>
<dbReference type="FunFam" id="3.40.50.150:FF:000081">
    <property type="entry name" value="rRNA adenine N(6)-methyltransferase"/>
    <property type="match status" value="1"/>
</dbReference>
<feature type="domain" description="Ribosomal RNA adenine methylase transferase N-terminal" evidence="10">
    <location>
        <begin position="20"/>
        <end position="188"/>
    </location>
</feature>
<dbReference type="HAMAP" id="MF_00607">
    <property type="entry name" value="16SrRNA_methyltr_A"/>
    <property type="match status" value="1"/>
</dbReference>
<evidence type="ECO:0000313" key="11">
    <source>
        <dbReference type="EMBL" id="TBT98345.1"/>
    </source>
</evidence>